<keyword evidence="3" id="KW-1185">Reference proteome</keyword>
<reference evidence="3" key="1">
    <citation type="submission" date="2018-11" db="EMBL/GenBank/DDBJ databases">
        <title>Phylogenetic, genomic, and biogeographic characterization of a novel and ubiquitous marine invertebrate-associated Rickettsiales parasite, Candidatus Marinoinvertebrata rohwerii, gen. nov., sp. nov.</title>
        <authorList>
            <person name="Klinges J.G."/>
            <person name="Rosales S.M."/>
            <person name="Mcminds R."/>
            <person name="Shaver E.C."/>
            <person name="Shantz A."/>
            <person name="Peters E.C."/>
            <person name="Burkepile D.E."/>
            <person name="Silliman B.R."/>
            <person name="Vega Thurber R.L."/>
        </authorList>
    </citation>
    <scope>NUCLEOTIDE SEQUENCE [LARGE SCALE GENOMIC DNA]</scope>
    <source>
        <strain evidence="3">a_cerv_44</strain>
    </source>
</reference>
<accession>A0A3R9XU21</accession>
<proteinExistence type="predicted"/>
<sequence length="131" mass="15042">MSTINIKNENIVHLAESYYRAMLDKDFDSMGSYLHDNVHFIGPLAEMRGKESVVLAAKNLSKILTEINIRSKFLSGNQVMLVYDFLFSTLNLNLRSAGLLDFTNGKISKIELFYDGRPFEKKKDEIFIQNK</sequence>
<comment type="caution">
    <text evidence="2">The sequence shown here is derived from an EMBL/GenBank/DDBJ whole genome shotgun (WGS) entry which is preliminary data.</text>
</comment>
<dbReference type="InterPro" id="IPR032710">
    <property type="entry name" value="NTF2-like_dom_sf"/>
</dbReference>
<feature type="domain" description="SnoaL-like" evidence="1">
    <location>
        <begin position="16"/>
        <end position="108"/>
    </location>
</feature>
<evidence type="ECO:0000313" key="3">
    <source>
        <dbReference type="Proteomes" id="UP000279470"/>
    </source>
</evidence>
<organism evidence="2 3">
    <name type="scientific">Candidatus Aquarickettsia rohweri</name>
    <dbReference type="NCBI Taxonomy" id="2602574"/>
    <lineage>
        <taxon>Bacteria</taxon>
        <taxon>Pseudomonadati</taxon>
        <taxon>Pseudomonadota</taxon>
        <taxon>Alphaproteobacteria</taxon>
        <taxon>Rickettsiales</taxon>
        <taxon>Candidatus Midichloriaceae</taxon>
        <taxon>Candidatus Aquarickettsia</taxon>
    </lineage>
</organism>
<gene>
    <name evidence="2" type="ORF">EIC27_04095</name>
</gene>
<evidence type="ECO:0000259" key="1">
    <source>
        <dbReference type="Pfam" id="PF12680"/>
    </source>
</evidence>
<protein>
    <submittedName>
        <fullName evidence="2">Nuclear transport factor 2 family protein</fullName>
    </submittedName>
</protein>
<dbReference type="OrthoDB" id="21561at2"/>
<dbReference type="Pfam" id="PF12680">
    <property type="entry name" value="SnoaL_2"/>
    <property type="match status" value="1"/>
</dbReference>
<dbReference type="RefSeq" id="WP_126044860.1">
    <property type="nucleotide sequence ID" value="NZ_RXFM01000050.1"/>
</dbReference>
<dbReference type="Proteomes" id="UP000279470">
    <property type="component" value="Unassembled WGS sequence"/>
</dbReference>
<name>A0A3R9XU21_9RICK</name>
<dbReference type="InterPro" id="IPR037401">
    <property type="entry name" value="SnoaL-like"/>
</dbReference>
<dbReference type="EMBL" id="RXFM01000050">
    <property type="protein sequence ID" value="RST65687.1"/>
    <property type="molecule type" value="Genomic_DNA"/>
</dbReference>
<dbReference type="AlphaFoldDB" id="A0A3R9XU21"/>
<evidence type="ECO:0000313" key="2">
    <source>
        <dbReference type="EMBL" id="RST65687.1"/>
    </source>
</evidence>
<dbReference type="SUPFAM" id="SSF54427">
    <property type="entry name" value="NTF2-like"/>
    <property type="match status" value="1"/>
</dbReference>
<dbReference type="Gene3D" id="3.10.450.50">
    <property type="match status" value="1"/>
</dbReference>